<name>A0AAW1VQ69_RUBAR</name>
<organism evidence="1 2">
    <name type="scientific">Rubus argutus</name>
    <name type="common">Southern blackberry</name>
    <dbReference type="NCBI Taxonomy" id="59490"/>
    <lineage>
        <taxon>Eukaryota</taxon>
        <taxon>Viridiplantae</taxon>
        <taxon>Streptophyta</taxon>
        <taxon>Embryophyta</taxon>
        <taxon>Tracheophyta</taxon>
        <taxon>Spermatophyta</taxon>
        <taxon>Magnoliopsida</taxon>
        <taxon>eudicotyledons</taxon>
        <taxon>Gunneridae</taxon>
        <taxon>Pentapetalae</taxon>
        <taxon>rosids</taxon>
        <taxon>fabids</taxon>
        <taxon>Rosales</taxon>
        <taxon>Rosaceae</taxon>
        <taxon>Rosoideae</taxon>
        <taxon>Rosoideae incertae sedis</taxon>
        <taxon>Rubus</taxon>
    </lineage>
</organism>
<dbReference type="EMBL" id="JBEDUW010000120">
    <property type="protein sequence ID" value="KAK9905998.1"/>
    <property type="molecule type" value="Genomic_DNA"/>
</dbReference>
<evidence type="ECO:0000313" key="2">
    <source>
        <dbReference type="Proteomes" id="UP001457282"/>
    </source>
</evidence>
<keyword evidence="2" id="KW-1185">Reference proteome</keyword>
<protein>
    <submittedName>
        <fullName evidence="1">Uncharacterized protein</fullName>
    </submittedName>
</protein>
<reference evidence="1 2" key="1">
    <citation type="journal article" date="2023" name="G3 (Bethesda)">
        <title>A chromosome-length genome assembly and annotation of blackberry (Rubus argutus, cv. 'Hillquist').</title>
        <authorList>
            <person name="Bruna T."/>
            <person name="Aryal R."/>
            <person name="Dudchenko O."/>
            <person name="Sargent D.J."/>
            <person name="Mead D."/>
            <person name="Buti M."/>
            <person name="Cavallini A."/>
            <person name="Hytonen T."/>
            <person name="Andres J."/>
            <person name="Pham M."/>
            <person name="Weisz D."/>
            <person name="Mascagni F."/>
            <person name="Usai G."/>
            <person name="Natali L."/>
            <person name="Bassil N."/>
            <person name="Fernandez G.E."/>
            <person name="Lomsadze A."/>
            <person name="Armour M."/>
            <person name="Olukolu B."/>
            <person name="Poorten T."/>
            <person name="Britton C."/>
            <person name="Davik J."/>
            <person name="Ashrafi H."/>
            <person name="Aiden E.L."/>
            <person name="Borodovsky M."/>
            <person name="Worthington M."/>
        </authorList>
    </citation>
    <scope>NUCLEOTIDE SEQUENCE [LARGE SCALE GENOMIC DNA]</scope>
    <source>
        <strain evidence="1">PI 553951</strain>
    </source>
</reference>
<comment type="caution">
    <text evidence="1">The sequence shown here is derived from an EMBL/GenBank/DDBJ whole genome shotgun (WGS) entry which is preliminary data.</text>
</comment>
<dbReference type="AlphaFoldDB" id="A0AAW1VQ69"/>
<dbReference type="Proteomes" id="UP001457282">
    <property type="component" value="Unassembled WGS sequence"/>
</dbReference>
<proteinExistence type="predicted"/>
<evidence type="ECO:0000313" key="1">
    <source>
        <dbReference type="EMBL" id="KAK9905998.1"/>
    </source>
</evidence>
<accession>A0AAW1VQ69</accession>
<gene>
    <name evidence="1" type="ORF">M0R45_000123</name>
</gene>
<sequence>MMVRMRRSSEMETKPVASLSRTLKASRSWDEGIRLHVMSSRKRGKSKGEVSFSLVTMGLSCHRVTALGSPIPRGRSCRRGRCRTG</sequence>